<dbReference type="Proteomes" id="UP001165079">
    <property type="component" value="Unassembled WGS sequence"/>
</dbReference>
<dbReference type="InterPro" id="IPR027381">
    <property type="entry name" value="LytR/CpsA/Psr_C"/>
</dbReference>
<feature type="region of interest" description="Disordered" evidence="1">
    <location>
        <begin position="154"/>
        <end position="182"/>
    </location>
</feature>
<dbReference type="RefSeq" id="WP_285665205.1">
    <property type="nucleotide sequence ID" value="NZ_BSTX01000003.1"/>
</dbReference>
<name>A0A9W6SSS2_9ACTN</name>
<feature type="signal peptide" evidence="2">
    <location>
        <begin position="1"/>
        <end position="26"/>
    </location>
</feature>
<proteinExistence type="predicted"/>
<keyword evidence="5" id="KW-1185">Reference proteome</keyword>
<dbReference type="AlphaFoldDB" id="A0A9W6SSS2"/>
<dbReference type="Gene3D" id="3.30.70.2390">
    <property type="match status" value="1"/>
</dbReference>
<protein>
    <recommendedName>
        <fullName evidence="3">LytR/CpsA/Psr regulator C-terminal domain-containing protein</fullName>
    </recommendedName>
</protein>
<evidence type="ECO:0000259" key="3">
    <source>
        <dbReference type="Pfam" id="PF13399"/>
    </source>
</evidence>
<keyword evidence="2" id="KW-0732">Signal</keyword>
<reference evidence="4" key="1">
    <citation type="submission" date="2023-03" db="EMBL/GenBank/DDBJ databases">
        <title>Actinorhabdospora filicis NBRC 111898.</title>
        <authorList>
            <person name="Ichikawa N."/>
            <person name="Sato H."/>
            <person name="Tonouchi N."/>
        </authorList>
    </citation>
    <scope>NUCLEOTIDE SEQUENCE</scope>
    <source>
        <strain evidence="4">NBRC 111898</strain>
    </source>
</reference>
<gene>
    <name evidence="4" type="ORF">Afil01_48880</name>
</gene>
<evidence type="ECO:0000313" key="5">
    <source>
        <dbReference type="Proteomes" id="UP001165079"/>
    </source>
</evidence>
<accession>A0A9W6SSS2</accession>
<evidence type="ECO:0000256" key="2">
    <source>
        <dbReference type="SAM" id="SignalP"/>
    </source>
</evidence>
<evidence type="ECO:0000256" key="1">
    <source>
        <dbReference type="SAM" id="MobiDB-lite"/>
    </source>
</evidence>
<sequence length="182" mass="19360">MRLARVRALIIIGTLALVATATAAWAIMNDSQADLAGCEPGEVPVNLAMPKPQDVEVRVFNSTKEPGLAGQVKADLQEYGYKVVETDDKEVEGLTTSARIVYGPKSLGAGHVLSAYFLDAERQFVPDRDDTTIDVIIGDGFRQVNTESEKVQSLGEIGRPTAPPGTCEIGKGTEVTPQTSAS</sequence>
<dbReference type="EMBL" id="BSTX01000003">
    <property type="protein sequence ID" value="GLZ80081.1"/>
    <property type="molecule type" value="Genomic_DNA"/>
</dbReference>
<feature type="domain" description="LytR/CpsA/Psr regulator C-terminal" evidence="3">
    <location>
        <begin position="54"/>
        <end position="141"/>
    </location>
</feature>
<organism evidence="4 5">
    <name type="scientific">Actinorhabdospora filicis</name>
    <dbReference type="NCBI Taxonomy" id="1785913"/>
    <lineage>
        <taxon>Bacteria</taxon>
        <taxon>Bacillati</taxon>
        <taxon>Actinomycetota</taxon>
        <taxon>Actinomycetes</taxon>
        <taxon>Micromonosporales</taxon>
        <taxon>Micromonosporaceae</taxon>
        <taxon>Actinorhabdospora</taxon>
    </lineage>
</organism>
<comment type="caution">
    <text evidence="4">The sequence shown here is derived from an EMBL/GenBank/DDBJ whole genome shotgun (WGS) entry which is preliminary data.</text>
</comment>
<dbReference type="Pfam" id="PF13399">
    <property type="entry name" value="LytR_C"/>
    <property type="match status" value="1"/>
</dbReference>
<evidence type="ECO:0000313" key="4">
    <source>
        <dbReference type="EMBL" id="GLZ80081.1"/>
    </source>
</evidence>
<feature type="chain" id="PRO_5040811312" description="LytR/CpsA/Psr regulator C-terminal domain-containing protein" evidence="2">
    <location>
        <begin position="27"/>
        <end position="182"/>
    </location>
</feature>